<evidence type="ECO:0000313" key="2">
    <source>
        <dbReference type="Proteomes" id="UP001163731"/>
    </source>
</evidence>
<name>A0ABT3HYX1_9FLAO</name>
<dbReference type="EMBL" id="JAPDHW010000006">
    <property type="protein sequence ID" value="MCW3168994.1"/>
    <property type="molecule type" value="Genomic_DNA"/>
</dbReference>
<protein>
    <submittedName>
        <fullName evidence="1">Uncharacterized protein</fullName>
    </submittedName>
</protein>
<keyword evidence="2" id="KW-1185">Reference proteome</keyword>
<dbReference type="RefSeq" id="WP_264750172.1">
    <property type="nucleotide sequence ID" value="NZ_JAPDHW010000006.1"/>
</dbReference>
<accession>A0ABT3HYX1</accession>
<proteinExistence type="predicted"/>
<dbReference type="Proteomes" id="UP001163731">
    <property type="component" value="Unassembled WGS sequence"/>
</dbReference>
<organism evidence="1 2">
    <name type="scientific">Chryseobacterium kimseyorum</name>
    <dbReference type="NCBI Taxonomy" id="2984028"/>
    <lineage>
        <taxon>Bacteria</taxon>
        <taxon>Pseudomonadati</taxon>
        <taxon>Bacteroidota</taxon>
        <taxon>Flavobacteriia</taxon>
        <taxon>Flavobacteriales</taxon>
        <taxon>Weeksellaceae</taxon>
        <taxon>Chryseobacterium group</taxon>
        <taxon>Chryseobacterium</taxon>
    </lineage>
</organism>
<comment type="caution">
    <text evidence="1">The sequence shown here is derived from an EMBL/GenBank/DDBJ whole genome shotgun (WGS) entry which is preliminary data.</text>
</comment>
<reference evidence="1" key="1">
    <citation type="submission" date="2022-10" db="EMBL/GenBank/DDBJ databases">
        <title>Chryseobacterium babae sp. nov. isolated from the gut of the beetle Oryctes rhinoceros, and Chryseobacterium kimseyorum sp. nov., isolated from a stick insect rearing cage.</title>
        <authorList>
            <person name="Shelomi M."/>
            <person name="Han C.-J."/>
            <person name="Chen W.-M."/>
            <person name="Chen H.-K."/>
            <person name="Liaw S.-J."/>
            <person name="Muhle E."/>
            <person name="Clermont D."/>
        </authorList>
    </citation>
    <scope>NUCLEOTIDE SEQUENCE</scope>
    <source>
        <strain evidence="1">09-1422</strain>
    </source>
</reference>
<evidence type="ECO:0000313" key="1">
    <source>
        <dbReference type="EMBL" id="MCW3168994.1"/>
    </source>
</evidence>
<sequence length="147" mass="17690">MAIPFILPYFVYSVRERFFRKTEKEIFVEHSKQNNETLFEGEKLELIFKKCIVSMREIKGEPNAFSGLMDDLMIDRIQLSEAHPDFYTIANIKYHINGRNYFKEILFPFTLKNTEIFLKMNPSTHLYYQKENPENAKVYLHFLNDYL</sequence>
<gene>
    <name evidence="1" type="ORF">OMO38_10710</name>
</gene>